<keyword evidence="3" id="KW-1185">Reference proteome</keyword>
<dbReference type="EMBL" id="JAQIZZ010000003">
    <property type="protein sequence ID" value="KAJ5545891.1"/>
    <property type="molecule type" value="Genomic_DNA"/>
</dbReference>
<protein>
    <submittedName>
        <fullName evidence="2">UPF0390 protein</fullName>
    </submittedName>
</protein>
<dbReference type="InterPro" id="IPR019034">
    <property type="entry name" value="UPF0390"/>
</dbReference>
<dbReference type="AlphaFoldDB" id="A0AAD6D101"/>
<name>A0AAD6D101_9EURO</name>
<comment type="caution">
    <text evidence="2">The sequence shown here is derived from an EMBL/GenBank/DDBJ whole genome shotgun (WGS) entry which is preliminary data.</text>
</comment>
<evidence type="ECO:0000313" key="2">
    <source>
        <dbReference type="EMBL" id="KAJ5545891.1"/>
    </source>
</evidence>
<feature type="region of interest" description="Disordered" evidence="1">
    <location>
        <begin position="1"/>
        <end position="93"/>
    </location>
</feature>
<accession>A0AAD6D101</accession>
<dbReference type="Pfam" id="PF09495">
    <property type="entry name" value="DUF2462"/>
    <property type="match status" value="1"/>
</dbReference>
<organism evidence="2 3">
    <name type="scientific">Penicillium frequentans</name>
    <dbReference type="NCBI Taxonomy" id="3151616"/>
    <lineage>
        <taxon>Eukaryota</taxon>
        <taxon>Fungi</taxon>
        <taxon>Dikarya</taxon>
        <taxon>Ascomycota</taxon>
        <taxon>Pezizomycotina</taxon>
        <taxon>Eurotiomycetes</taxon>
        <taxon>Eurotiomycetidae</taxon>
        <taxon>Eurotiales</taxon>
        <taxon>Aspergillaceae</taxon>
        <taxon>Penicillium</taxon>
    </lineage>
</organism>
<reference evidence="2 3" key="1">
    <citation type="journal article" date="2023" name="IMA Fungus">
        <title>Comparative genomic study of the Penicillium genus elucidates a diverse pangenome and 15 lateral gene transfer events.</title>
        <authorList>
            <person name="Petersen C."/>
            <person name="Sorensen T."/>
            <person name="Nielsen M.R."/>
            <person name="Sondergaard T.E."/>
            <person name="Sorensen J.L."/>
            <person name="Fitzpatrick D.A."/>
            <person name="Frisvad J.C."/>
            <person name="Nielsen K.L."/>
        </authorList>
    </citation>
    <scope>NUCLEOTIDE SEQUENCE [LARGE SCALE GENOMIC DNA]</scope>
    <source>
        <strain evidence="2 3">IBT 35679</strain>
    </source>
</reference>
<feature type="compositionally biased region" description="Polar residues" evidence="1">
    <location>
        <begin position="11"/>
        <end position="23"/>
    </location>
</feature>
<dbReference type="Proteomes" id="UP001220324">
    <property type="component" value="Unassembled WGS sequence"/>
</dbReference>
<evidence type="ECO:0000256" key="1">
    <source>
        <dbReference type="SAM" id="MobiDB-lite"/>
    </source>
</evidence>
<gene>
    <name evidence="2" type="ORF">N7494_003476</name>
</gene>
<evidence type="ECO:0000313" key="3">
    <source>
        <dbReference type="Proteomes" id="UP001220324"/>
    </source>
</evidence>
<proteinExistence type="predicted"/>
<sequence length="123" mass="13766">MAQGSLKKNKPSTATAKRSSLLASRTRPGPRQIAPQEGFAGEDGEVEQETLLRSRRQNRTQSCDQGGSLGVVGWRKEGQTQQGEGEGQEREEIRSEKSIWFKFFSHRMSVAMIHEIDTPFVAF</sequence>